<dbReference type="GO" id="GO:0050580">
    <property type="term" value="F:2,5-didehydrogluconate reductase activity"/>
    <property type="evidence" value="ECO:0007669"/>
    <property type="project" value="UniProtKB-EC"/>
</dbReference>
<accession>D6ZD23</accession>
<dbReference type="EC" id="1.1.1.274" evidence="9"/>
<dbReference type="AlphaFoldDB" id="D6ZD23"/>
<dbReference type="PANTHER" id="PTHR43827:SF3">
    <property type="entry name" value="NADP-DEPENDENT OXIDOREDUCTASE DOMAIN-CONTAINING PROTEIN"/>
    <property type="match status" value="1"/>
</dbReference>
<feature type="active site" description="Proton donor" evidence="4">
    <location>
        <position position="57"/>
    </location>
</feature>
<evidence type="ECO:0000256" key="3">
    <source>
        <dbReference type="ARBA" id="ARBA00023002"/>
    </source>
</evidence>
<dbReference type="InterPro" id="IPR018170">
    <property type="entry name" value="Aldo/ket_reductase_CS"/>
</dbReference>
<dbReference type="PRINTS" id="PR00069">
    <property type="entry name" value="ALDKETRDTASE"/>
</dbReference>
<dbReference type="Gene3D" id="3.20.20.100">
    <property type="entry name" value="NADP-dependent oxidoreductase domain"/>
    <property type="match status" value="1"/>
</dbReference>
<keyword evidence="3 9" id="KW-0560">Oxidoreductase</keyword>
<dbReference type="PANTHER" id="PTHR43827">
    <property type="entry name" value="2,5-DIKETO-D-GLUCONIC ACID REDUCTASE"/>
    <property type="match status" value="1"/>
</dbReference>
<dbReference type="RefSeq" id="WP_013139659.1">
    <property type="nucleotide sequence ID" value="NC_014168.1"/>
</dbReference>
<dbReference type="PROSITE" id="PS00062">
    <property type="entry name" value="ALDOKETO_REDUCTASE_2"/>
    <property type="match status" value="1"/>
</dbReference>
<keyword evidence="2" id="KW-0521">NADP</keyword>
<gene>
    <name evidence="9" type="ordered locus">Srot_2778</name>
</gene>
<dbReference type="InterPro" id="IPR020471">
    <property type="entry name" value="AKR"/>
</dbReference>
<proteinExistence type="inferred from homology"/>
<evidence type="ECO:0000256" key="6">
    <source>
        <dbReference type="PIRSR" id="PIRSR000097-3"/>
    </source>
</evidence>
<dbReference type="eggNOG" id="COG0656">
    <property type="taxonomic scope" value="Bacteria"/>
</dbReference>
<dbReference type="EMBL" id="CP001958">
    <property type="protein sequence ID" value="ADG99210.1"/>
    <property type="molecule type" value="Genomic_DNA"/>
</dbReference>
<organism evidence="9 10">
    <name type="scientific">Segniliparus rotundus (strain ATCC BAA-972 / CDC 1076 / CIP 108378 / DSM 44985 / JCM 13578)</name>
    <dbReference type="NCBI Taxonomy" id="640132"/>
    <lineage>
        <taxon>Bacteria</taxon>
        <taxon>Bacillati</taxon>
        <taxon>Actinomycetota</taxon>
        <taxon>Actinomycetes</taxon>
        <taxon>Mycobacteriales</taxon>
        <taxon>Segniliparaceae</taxon>
        <taxon>Segniliparus</taxon>
    </lineage>
</organism>
<dbReference type="FunFam" id="3.20.20.100:FF:000002">
    <property type="entry name" value="2,5-diketo-D-gluconic acid reductase A"/>
    <property type="match status" value="1"/>
</dbReference>
<dbReference type="KEGG" id="srt:Srot_2778"/>
<protein>
    <submittedName>
        <fullName evidence="9">2,5-didehydrogluconate reductase</fullName>
        <ecNumber evidence="9">1.1.1.274</ecNumber>
    </submittedName>
</protein>
<feature type="compositionally biased region" description="Basic and acidic residues" evidence="7">
    <location>
        <begin position="292"/>
        <end position="302"/>
    </location>
</feature>
<evidence type="ECO:0000259" key="8">
    <source>
        <dbReference type="Pfam" id="PF00248"/>
    </source>
</evidence>
<evidence type="ECO:0000256" key="5">
    <source>
        <dbReference type="PIRSR" id="PIRSR000097-2"/>
    </source>
</evidence>
<dbReference type="InterPro" id="IPR023210">
    <property type="entry name" value="NADP_OxRdtase_dom"/>
</dbReference>
<dbReference type="STRING" id="640132.Srot_2778"/>
<dbReference type="PIRSF" id="PIRSF000097">
    <property type="entry name" value="AKR"/>
    <property type="match status" value="1"/>
</dbReference>
<feature type="domain" description="NADP-dependent oxidoreductase" evidence="8">
    <location>
        <begin position="28"/>
        <end position="266"/>
    </location>
</feature>
<dbReference type="InterPro" id="IPR036812">
    <property type="entry name" value="NAD(P)_OxRdtase_dom_sf"/>
</dbReference>
<evidence type="ECO:0000256" key="2">
    <source>
        <dbReference type="ARBA" id="ARBA00022857"/>
    </source>
</evidence>
<evidence type="ECO:0000256" key="7">
    <source>
        <dbReference type="SAM" id="MobiDB-lite"/>
    </source>
</evidence>
<dbReference type="PROSITE" id="PS00063">
    <property type="entry name" value="ALDOKETO_REDUCTASE_3"/>
    <property type="match status" value="1"/>
</dbReference>
<dbReference type="Proteomes" id="UP000002247">
    <property type="component" value="Chromosome"/>
</dbReference>
<evidence type="ECO:0000313" key="9">
    <source>
        <dbReference type="EMBL" id="ADG99210.1"/>
    </source>
</evidence>
<name>D6ZD23_SEGRD</name>
<evidence type="ECO:0000256" key="4">
    <source>
        <dbReference type="PIRSR" id="PIRSR000097-1"/>
    </source>
</evidence>
<dbReference type="PROSITE" id="PS00798">
    <property type="entry name" value="ALDOKETO_REDUCTASE_1"/>
    <property type="match status" value="1"/>
</dbReference>
<feature type="binding site" evidence="5">
    <location>
        <position position="113"/>
    </location>
    <ligand>
        <name>substrate</name>
    </ligand>
</feature>
<comment type="similarity">
    <text evidence="1">Belongs to the aldo/keto reductase family.</text>
</comment>
<sequence length="308" mass="33884">MKLIKEHQPAPKVELHDGASIPQVGLGVAKMSDADTSEVVKDALQMGYRHIDTAAKYGNERGVGQGIAQSGVAREDIFVTTKLWFEDFDDVTASFARSLDQLQTDYVDLFLIHWPVPQLGKYVDAWKDMVQIRESGAARSIGVSNFEAEHLENVIAASGVVPAVNQVELHPYFQQAALKQANARHGVTTQAWSPLAQGIGLLDNPELSDIAQKHGKSIAQVILRWHVQLGHVVIPKTSSSRRLAENFDIFDFSLDTNDLVAFESLDDPEGGRLGCHPNEGYSAHVSPRSKQRVAEIESQEKKSNKRAA</sequence>
<dbReference type="Pfam" id="PF00248">
    <property type="entry name" value="Aldo_ket_red"/>
    <property type="match status" value="1"/>
</dbReference>
<evidence type="ECO:0000256" key="1">
    <source>
        <dbReference type="ARBA" id="ARBA00007905"/>
    </source>
</evidence>
<evidence type="ECO:0000313" key="10">
    <source>
        <dbReference type="Proteomes" id="UP000002247"/>
    </source>
</evidence>
<feature type="region of interest" description="Disordered" evidence="7">
    <location>
        <begin position="267"/>
        <end position="308"/>
    </location>
</feature>
<reference evidence="9 10" key="1">
    <citation type="journal article" date="2010" name="Stand. Genomic Sci.">
        <title>Complete genome sequence of Segniliparus rotundus type strain (CDC 1076).</title>
        <authorList>
            <person name="Sikorski J."/>
            <person name="Lapidus A."/>
            <person name="Copeland A."/>
            <person name="Misra M."/>
            <person name="Glavina Del Rio T."/>
            <person name="Nolan M."/>
            <person name="Lucas S."/>
            <person name="Chen F."/>
            <person name="Tice H."/>
            <person name="Cheng J.F."/>
            <person name="Jando M."/>
            <person name="Schneider S."/>
            <person name="Bruce D."/>
            <person name="Goodwin L."/>
            <person name="Pitluck S."/>
            <person name="Liolios K."/>
            <person name="Mikhailova N."/>
            <person name="Pati A."/>
            <person name="Ivanova N."/>
            <person name="Mavromatis K."/>
            <person name="Chen A."/>
            <person name="Palaniappan K."/>
            <person name="Chertkov O."/>
            <person name="Land M."/>
            <person name="Hauser L."/>
            <person name="Chang Y.J."/>
            <person name="Jeffries C.D."/>
            <person name="Brettin T."/>
            <person name="Detter J.C."/>
            <person name="Han C."/>
            <person name="Rohde M."/>
            <person name="Goker M."/>
            <person name="Bristow J."/>
            <person name="Eisen J.A."/>
            <person name="Markowitz V."/>
            <person name="Hugenholtz P."/>
            <person name="Kyrpides N.C."/>
            <person name="Klenk H.P."/>
        </authorList>
    </citation>
    <scope>NUCLEOTIDE SEQUENCE [LARGE SCALE GENOMIC DNA]</scope>
    <source>
        <strain evidence="10">ATCC BAA-972 / CDC 1076 / CIP 108378 / DSM 44985 / JCM 13578</strain>
    </source>
</reference>
<feature type="site" description="Lowers pKa of active site Tyr" evidence="6">
    <location>
        <position position="82"/>
    </location>
</feature>
<keyword evidence="10" id="KW-1185">Reference proteome</keyword>
<dbReference type="SUPFAM" id="SSF51430">
    <property type="entry name" value="NAD(P)-linked oxidoreductase"/>
    <property type="match status" value="1"/>
</dbReference>
<dbReference type="HOGENOM" id="CLU_023205_0_1_11"/>